<dbReference type="KEGG" id="caua:113113226"/>
<name>A0A6P6QPX4_CARAU</name>
<dbReference type="InterPro" id="IPR028994">
    <property type="entry name" value="Integrin_alpha_N"/>
</dbReference>
<dbReference type="PANTHER" id="PTHR16026">
    <property type="entry name" value="CARTILAGE ACIDIC PROTEIN 1"/>
    <property type="match status" value="1"/>
</dbReference>
<dbReference type="Proteomes" id="UP000515129">
    <property type="component" value="Chromosome 13"/>
</dbReference>
<keyword evidence="3" id="KW-1185">Reference proteome</keyword>
<dbReference type="SUPFAM" id="SSF69318">
    <property type="entry name" value="Integrin alpha N-terminal domain"/>
    <property type="match status" value="1"/>
</dbReference>
<evidence type="ECO:0000256" key="1">
    <source>
        <dbReference type="ARBA" id="ARBA00022729"/>
    </source>
</evidence>
<dbReference type="GO" id="GO:0007413">
    <property type="term" value="P:axonal fasciculation"/>
    <property type="evidence" value="ECO:0007669"/>
    <property type="project" value="TreeGrafter"/>
</dbReference>
<dbReference type="RefSeq" id="XP_026135176.1">
    <property type="nucleotide sequence ID" value="XM_026279391.1"/>
</dbReference>
<protein>
    <submittedName>
        <fullName evidence="4">Cartilage acidic protein 1-like</fullName>
    </submittedName>
</protein>
<feature type="signal peptide" evidence="2">
    <location>
        <begin position="1"/>
        <end position="22"/>
    </location>
</feature>
<evidence type="ECO:0000256" key="2">
    <source>
        <dbReference type="SAM" id="SignalP"/>
    </source>
</evidence>
<gene>
    <name evidence="4" type="primary">LOC113113226</name>
</gene>
<sequence>MTMSAWILLLTTGVSVLGLSWGQRTEPMFASVTQSVFPPDYENNPTQLNYGVAVTDVDGDGDLEIFVSGYNGPNLVLKYDSFKKRLVNIAVDNRSSPYYALRDRQGNAIGVTACDIDGDGREEIYVLNTNNAFSGRTTYTDKLFKFRNSRFEDLLNDDINENRDVANRVAGRKASRRYPEQIPEPPQLAPLNVEEQRLYSELLPSGRAPHPISKGLPSHPMEKAYFGPLQVHQPPHCKSCTYLPLNLHLSLTREQDPKILELLHLKQELSTNLKGTCHPFLAENHGQGLGGTDSHPSRFTLCCKLSKRTLKVLAR</sequence>
<dbReference type="Gene3D" id="2.130.10.130">
    <property type="entry name" value="Integrin alpha, N-terminal"/>
    <property type="match status" value="1"/>
</dbReference>
<dbReference type="Pfam" id="PF13517">
    <property type="entry name" value="FG-GAP_3"/>
    <property type="match status" value="1"/>
</dbReference>
<dbReference type="InterPro" id="IPR013517">
    <property type="entry name" value="FG-GAP"/>
</dbReference>
<feature type="chain" id="PRO_5027962626" evidence="2">
    <location>
        <begin position="23"/>
        <end position="315"/>
    </location>
</feature>
<dbReference type="AlphaFoldDB" id="A0A6P6QPX4"/>
<dbReference type="GeneID" id="113113226"/>
<dbReference type="InterPro" id="IPR027039">
    <property type="entry name" value="Crtac1"/>
</dbReference>
<evidence type="ECO:0000313" key="4">
    <source>
        <dbReference type="RefSeq" id="XP_026135176.1"/>
    </source>
</evidence>
<reference evidence="4" key="1">
    <citation type="submission" date="2025-08" db="UniProtKB">
        <authorList>
            <consortium name="RefSeq"/>
        </authorList>
    </citation>
    <scope>IDENTIFICATION</scope>
    <source>
        <strain evidence="4">Wakin</strain>
        <tissue evidence="4">Muscle</tissue>
    </source>
</reference>
<organism evidence="3 4">
    <name type="scientific">Carassius auratus</name>
    <name type="common">Goldfish</name>
    <dbReference type="NCBI Taxonomy" id="7957"/>
    <lineage>
        <taxon>Eukaryota</taxon>
        <taxon>Metazoa</taxon>
        <taxon>Chordata</taxon>
        <taxon>Craniata</taxon>
        <taxon>Vertebrata</taxon>
        <taxon>Euteleostomi</taxon>
        <taxon>Actinopterygii</taxon>
        <taxon>Neopterygii</taxon>
        <taxon>Teleostei</taxon>
        <taxon>Ostariophysi</taxon>
        <taxon>Cypriniformes</taxon>
        <taxon>Cyprinidae</taxon>
        <taxon>Cyprininae</taxon>
        <taxon>Carassius</taxon>
    </lineage>
</organism>
<evidence type="ECO:0000313" key="3">
    <source>
        <dbReference type="Proteomes" id="UP000515129"/>
    </source>
</evidence>
<proteinExistence type="predicted"/>
<dbReference type="OrthoDB" id="10022113at2759"/>
<accession>A0A6P6QPX4</accession>
<dbReference type="PANTHER" id="PTHR16026:SF4">
    <property type="entry name" value="CARTILAGE ACIDIC PROTEIN 1"/>
    <property type="match status" value="1"/>
</dbReference>
<keyword evidence="1 2" id="KW-0732">Signal</keyword>